<proteinExistence type="inferred from homology"/>
<evidence type="ECO:0000256" key="4">
    <source>
        <dbReference type="ARBA" id="ARBA00035176"/>
    </source>
</evidence>
<evidence type="ECO:0000256" key="3">
    <source>
        <dbReference type="ARBA" id="ARBA00023274"/>
    </source>
</evidence>
<gene>
    <name evidence="5 6" type="primary">rpmG</name>
    <name evidence="6" type="ORF">KAJ83_07820</name>
</gene>
<dbReference type="NCBIfam" id="NF001860">
    <property type="entry name" value="PRK00595.1"/>
    <property type="match status" value="1"/>
</dbReference>
<keyword evidence="2 5" id="KW-0689">Ribosomal protein</keyword>
<comment type="caution">
    <text evidence="6">The sequence shown here is derived from an EMBL/GenBank/DDBJ whole genome shotgun (WGS) entry which is preliminary data.</text>
</comment>
<accession>A0A8J7SMF4</accession>
<dbReference type="AlphaFoldDB" id="A0A8J7SMF4"/>
<dbReference type="PANTHER" id="PTHR15238">
    <property type="entry name" value="54S RIBOSOMAL PROTEIN L39, MITOCHONDRIAL"/>
    <property type="match status" value="1"/>
</dbReference>
<keyword evidence="3 5" id="KW-0687">Ribonucleoprotein</keyword>
<dbReference type="FunFam" id="2.20.28.120:FF:000006">
    <property type="entry name" value="50S ribosomal protein L33"/>
    <property type="match status" value="1"/>
</dbReference>
<dbReference type="RefSeq" id="WP_210681492.1">
    <property type="nucleotide sequence ID" value="NZ_JAGMWN010000003.1"/>
</dbReference>
<evidence type="ECO:0000256" key="2">
    <source>
        <dbReference type="ARBA" id="ARBA00022980"/>
    </source>
</evidence>
<reference evidence="6" key="1">
    <citation type="submission" date="2021-04" db="EMBL/GenBank/DDBJ databases">
        <authorList>
            <person name="Zhang D.-C."/>
        </authorList>
    </citation>
    <scope>NUCLEOTIDE SEQUENCE</scope>
    <source>
        <strain evidence="6">CGMCC 1.15697</strain>
    </source>
</reference>
<dbReference type="PANTHER" id="PTHR15238:SF1">
    <property type="entry name" value="LARGE RIBOSOMAL SUBUNIT PROTEIN BL33M"/>
    <property type="match status" value="1"/>
</dbReference>
<dbReference type="GO" id="GO:0003735">
    <property type="term" value="F:structural constituent of ribosome"/>
    <property type="evidence" value="ECO:0007669"/>
    <property type="project" value="InterPro"/>
</dbReference>
<dbReference type="HAMAP" id="MF_00294">
    <property type="entry name" value="Ribosomal_bL33"/>
    <property type="match status" value="1"/>
</dbReference>
<name>A0A8J7SMF4_9PROT</name>
<dbReference type="Proteomes" id="UP000672602">
    <property type="component" value="Unassembled WGS sequence"/>
</dbReference>
<organism evidence="6 7">
    <name type="scientific">Marivibrio halodurans</name>
    <dbReference type="NCBI Taxonomy" id="2039722"/>
    <lineage>
        <taxon>Bacteria</taxon>
        <taxon>Pseudomonadati</taxon>
        <taxon>Pseudomonadota</taxon>
        <taxon>Alphaproteobacteria</taxon>
        <taxon>Rhodospirillales</taxon>
        <taxon>Rhodospirillaceae</taxon>
        <taxon>Marivibrio</taxon>
    </lineage>
</organism>
<dbReference type="NCBIfam" id="TIGR01023">
    <property type="entry name" value="rpmG_bact"/>
    <property type="match status" value="1"/>
</dbReference>
<dbReference type="GO" id="GO:0015934">
    <property type="term" value="C:large ribosomal subunit"/>
    <property type="evidence" value="ECO:0007669"/>
    <property type="project" value="TreeGrafter"/>
</dbReference>
<keyword evidence="7" id="KW-1185">Reference proteome</keyword>
<dbReference type="EMBL" id="JAGMWN010000003">
    <property type="protein sequence ID" value="MBP5856911.1"/>
    <property type="molecule type" value="Genomic_DNA"/>
</dbReference>
<dbReference type="InterPro" id="IPR038584">
    <property type="entry name" value="Ribosomal_bL33_sf"/>
</dbReference>
<evidence type="ECO:0000256" key="1">
    <source>
        <dbReference type="ARBA" id="ARBA00007596"/>
    </source>
</evidence>
<evidence type="ECO:0000256" key="5">
    <source>
        <dbReference type="HAMAP-Rule" id="MF_00294"/>
    </source>
</evidence>
<dbReference type="InterPro" id="IPR011332">
    <property type="entry name" value="Ribosomal_zn-bd"/>
</dbReference>
<dbReference type="GO" id="GO:0006412">
    <property type="term" value="P:translation"/>
    <property type="evidence" value="ECO:0007669"/>
    <property type="project" value="UniProtKB-UniRule"/>
</dbReference>
<evidence type="ECO:0000313" key="7">
    <source>
        <dbReference type="Proteomes" id="UP000672602"/>
    </source>
</evidence>
<dbReference type="Pfam" id="PF00471">
    <property type="entry name" value="Ribosomal_L33"/>
    <property type="match status" value="1"/>
</dbReference>
<dbReference type="GO" id="GO:0005737">
    <property type="term" value="C:cytoplasm"/>
    <property type="evidence" value="ECO:0007669"/>
    <property type="project" value="UniProtKB-ARBA"/>
</dbReference>
<comment type="similarity">
    <text evidence="1 5">Belongs to the bacterial ribosomal protein bL33 family.</text>
</comment>
<sequence length="55" mass="6356">MAKPATLQVKLVSTAGTGFFYVAKKNPRTQTEKLELRKYDPKVRKHVTFKESKMK</sequence>
<dbReference type="InterPro" id="IPR001705">
    <property type="entry name" value="Ribosomal_bL33"/>
</dbReference>
<protein>
    <recommendedName>
        <fullName evidence="4 5">Large ribosomal subunit protein bL33</fullName>
    </recommendedName>
</protein>
<dbReference type="SUPFAM" id="SSF57829">
    <property type="entry name" value="Zn-binding ribosomal proteins"/>
    <property type="match status" value="1"/>
</dbReference>
<evidence type="ECO:0000313" key="6">
    <source>
        <dbReference type="EMBL" id="MBP5856911.1"/>
    </source>
</evidence>
<dbReference type="Gene3D" id="2.20.28.120">
    <property type="entry name" value="Ribosomal protein L33"/>
    <property type="match status" value="1"/>
</dbReference>